<sequence length="1375" mass="146012">MDATKKRKREAEPPLITYEADNRTFDRLFKVRHADNNTASEDSLDGLKAVVRKKLNLAPSVQISLSQLRDGKSVDLEDDDDFEAFAASAHAASAVKVKVVVGRSGVPSNQDQGNVPLSSSKKKRKKKQKSSQDNSPALSRESSKEFTPPNGSVDAGHASKKRRVSFVETLPQTLLKSSDPSTKTNGVSGGAALSSEQQKNDGSVDSEQAEKKRKKKKKEKVPEKEQIGGNDSAVEGQNGATSEKKKEGPSNSVTSTAAVQETDKPEESSQPTKSKKRRRDSVTTESLPAVPASEPSKVPSNQELTEGDEVRPSKKSKDKHVVQTNLESTTAVAEVSGSSKPKSKSQPGTTKGPGSTTPAEPHKESKKRKKKDTDLLETSSQNSVPMTVESAVTQERSDPKGSEDSTTGVEPSQKSKTSETKDSGDSSKKSKKKKSRVQESTDHPQSTKNPQPAAAVEPKALNAKDGQDSAKLGGSVNDGSLTNNAEAPQVANKDMNEATNRAVAAIAAILRKKASQSKLTEEPEPSPVNAGPPAKAGKAAIQNPETQQVVEEDVPTTSVTAPEPKAPAKCPICGESPVHVRTKCPTIKSGIRSMRKRVAELQAETSEDNKGERQNLISELQTYIDKKTRKPRTSEVAKSVPPPEPANADADEENQEAPDNVLADPAATFATQLAEKINSTSVPEPPTITKPITTPAEVQSATSDSSESESPEPRSPSAKSIAAAQSPLSRPSLQPSAASQPSTSRKSASLPRISDVFQVPEIISSGPLRPDFLGLGDVSSFTDRDLEAIIRGPRMSVKDVPESDSDTTEDESEEPENNLEEDDVSESKAQRSAGRVEYPSSSDEGDENEAASPGISASPVPGAEHALPAQERSLAPDPENLTAGEMSFQDVDANGSSPEIDGTGNLAANDAVEADLAPLRPEASPPPEVAQPSAEADADSDTAVASPVEGRHEQKAEIEERREVPRPRAAEESVPDPIEPSELLLPASQPEPIASDDEPPMQSTPRVQMSLRTRRQRGKPEPEIPSNEAESGQATSSGDKPAGSVEAPKSTRKGRGLVKLTELPVPPNPSIRIIRPAPAPKTRRQAAQDDQDESHDAEIQQEASTTRTTRSAAAKAAGKTPAKAPAKASKTPARTTTKASSQASAKPQSKAAAANGIGNTRTRSKNAVTVADPEQPSQGSNSTSTQTQDTVASWAVLQEKGHSQAETESPPMVDELLPSPEIDSTGRGPKGQKTVPVEEPLPEPLFVPADSQQSFPYSQYPDLLHRKEATASPNESDDEEEVAAAIQTQKPMASRRQSSMFRGLSEIASQPTLFAARLSQQFNKVVKEPVENLYGRSGQDSSESSSDSDSDAEKKAATSHIPASRRAGASIAKKK</sequence>
<organism evidence="2 3">
    <name type="scientific">Gymnopilus dilepis</name>
    <dbReference type="NCBI Taxonomy" id="231916"/>
    <lineage>
        <taxon>Eukaryota</taxon>
        <taxon>Fungi</taxon>
        <taxon>Dikarya</taxon>
        <taxon>Basidiomycota</taxon>
        <taxon>Agaricomycotina</taxon>
        <taxon>Agaricomycetes</taxon>
        <taxon>Agaricomycetidae</taxon>
        <taxon>Agaricales</taxon>
        <taxon>Agaricineae</taxon>
        <taxon>Hymenogastraceae</taxon>
        <taxon>Gymnopilus</taxon>
    </lineage>
</organism>
<feature type="compositionally biased region" description="Acidic residues" evidence="1">
    <location>
        <begin position="802"/>
        <end position="824"/>
    </location>
</feature>
<feature type="region of interest" description="Disordered" evidence="1">
    <location>
        <begin position="104"/>
        <end position="496"/>
    </location>
</feature>
<feature type="compositionally biased region" description="Basic and acidic residues" evidence="1">
    <location>
        <begin position="949"/>
        <end position="971"/>
    </location>
</feature>
<feature type="compositionally biased region" description="Polar residues" evidence="1">
    <location>
        <begin position="376"/>
        <end position="394"/>
    </location>
</feature>
<feature type="compositionally biased region" description="Low complexity" evidence="1">
    <location>
        <begin position="1103"/>
        <end position="1154"/>
    </location>
</feature>
<feature type="compositionally biased region" description="Polar residues" evidence="1">
    <location>
        <begin position="1286"/>
        <end position="1298"/>
    </location>
</feature>
<feature type="compositionally biased region" description="Polar residues" evidence="1">
    <location>
        <begin position="477"/>
        <end position="486"/>
    </location>
</feature>
<dbReference type="EMBL" id="NHYE01005648">
    <property type="protein sequence ID" value="PPQ65656.1"/>
    <property type="molecule type" value="Genomic_DNA"/>
</dbReference>
<feature type="region of interest" description="Disordered" evidence="1">
    <location>
        <begin position="1330"/>
        <end position="1375"/>
    </location>
</feature>
<proteinExistence type="predicted"/>
<feature type="compositionally biased region" description="Low complexity" evidence="1">
    <location>
        <begin position="336"/>
        <end position="358"/>
    </location>
</feature>
<feature type="compositionally biased region" description="Low complexity" evidence="1">
    <location>
        <begin position="1175"/>
        <end position="1190"/>
    </location>
</feature>
<feature type="compositionally biased region" description="Polar residues" evidence="1">
    <location>
        <begin position="322"/>
        <end position="331"/>
    </location>
</feature>
<feature type="compositionally biased region" description="Polar residues" evidence="1">
    <location>
        <begin position="194"/>
        <end position="206"/>
    </location>
</feature>
<feature type="compositionally biased region" description="Polar residues" evidence="1">
    <location>
        <begin position="1028"/>
        <end position="1038"/>
    </location>
</feature>
<feature type="compositionally biased region" description="Low complexity" evidence="1">
    <location>
        <begin position="531"/>
        <end position="540"/>
    </location>
</feature>
<feature type="region of interest" description="Disordered" evidence="1">
    <location>
        <begin position="602"/>
        <end position="753"/>
    </location>
</feature>
<accession>A0A409VHH4</accession>
<feature type="compositionally biased region" description="Polar residues" evidence="1">
    <location>
        <begin position="106"/>
        <end position="117"/>
    </location>
</feature>
<reference evidence="2 3" key="1">
    <citation type="journal article" date="2018" name="Evol. Lett.">
        <title>Horizontal gene cluster transfer increased hallucinogenic mushroom diversity.</title>
        <authorList>
            <person name="Reynolds H.T."/>
            <person name="Vijayakumar V."/>
            <person name="Gluck-Thaler E."/>
            <person name="Korotkin H.B."/>
            <person name="Matheny P.B."/>
            <person name="Slot J.C."/>
        </authorList>
    </citation>
    <scope>NUCLEOTIDE SEQUENCE [LARGE SCALE GENOMIC DNA]</scope>
    <source>
        <strain evidence="2 3">SRW20</strain>
    </source>
</reference>
<feature type="compositionally biased region" description="Polar residues" evidence="1">
    <location>
        <begin position="170"/>
        <end position="186"/>
    </location>
</feature>
<dbReference type="OrthoDB" id="3357439at2759"/>
<feature type="compositionally biased region" description="Low complexity" evidence="1">
    <location>
        <begin position="715"/>
        <end position="745"/>
    </location>
</feature>
<dbReference type="STRING" id="231916.A0A409VHH4"/>
<feature type="compositionally biased region" description="Low complexity" evidence="1">
    <location>
        <begin position="689"/>
        <end position="705"/>
    </location>
</feature>
<evidence type="ECO:0000313" key="2">
    <source>
        <dbReference type="EMBL" id="PPQ65656.1"/>
    </source>
</evidence>
<dbReference type="InParanoid" id="A0A409VHH4"/>
<feature type="compositionally biased region" description="Basic residues" evidence="1">
    <location>
        <begin position="120"/>
        <end position="129"/>
    </location>
</feature>
<evidence type="ECO:0000313" key="3">
    <source>
        <dbReference type="Proteomes" id="UP000284706"/>
    </source>
</evidence>
<feature type="region of interest" description="Disordered" evidence="1">
    <location>
        <begin position="788"/>
        <end position="1298"/>
    </location>
</feature>
<feature type="compositionally biased region" description="Basic and acidic residues" evidence="1">
    <location>
        <begin position="416"/>
        <end position="428"/>
    </location>
</feature>
<name>A0A409VHH4_9AGAR</name>
<comment type="caution">
    <text evidence="2">The sequence shown here is derived from an EMBL/GenBank/DDBJ whole genome shotgun (WGS) entry which is preliminary data.</text>
</comment>
<feature type="compositionally biased region" description="Polar residues" evidence="1">
    <location>
        <begin position="543"/>
        <end position="560"/>
    </location>
</feature>
<feature type="compositionally biased region" description="Polar residues" evidence="1">
    <location>
        <begin position="1157"/>
        <end position="1167"/>
    </location>
</feature>
<feature type="compositionally biased region" description="Polar residues" evidence="1">
    <location>
        <begin position="1001"/>
        <end position="1011"/>
    </location>
</feature>
<protein>
    <submittedName>
        <fullName evidence="2">Uncharacterized protein</fullName>
    </submittedName>
</protein>
<keyword evidence="3" id="KW-1185">Reference proteome</keyword>
<feature type="compositionally biased region" description="Polar residues" evidence="1">
    <location>
        <begin position="249"/>
        <end position="259"/>
    </location>
</feature>
<feature type="region of interest" description="Disordered" evidence="1">
    <location>
        <begin position="514"/>
        <end position="577"/>
    </location>
</feature>
<dbReference type="Proteomes" id="UP000284706">
    <property type="component" value="Unassembled WGS sequence"/>
</dbReference>
<gene>
    <name evidence="2" type="ORF">CVT26_000288</name>
</gene>
<evidence type="ECO:0000256" key="1">
    <source>
        <dbReference type="SAM" id="MobiDB-lite"/>
    </source>
</evidence>